<sequence length="421" mass="46684">MCTSEHGAGSKTDLKAIAEILEDARLEGRLRSLKLSSDIVRALAQLATQAVAMGIDYKTLGIGWHHPSSRTSYRRGEHRSTRSPASRQRQKASKARLVEALASAADFKLDMRSMLIEEFLREIGVAHEASLRETTTWPGVVSALDAELLLPLRALNECRMLQTMCGAPLPEDELRRVVLSLTEAVLKSSTGFSDWRYSTPRGQDQLRGLSDHQIMLWREPTAQEHAAGLKTHEDAVGELGFFWATKIGGPSHGFDYESQCILPLLANARHKVILVSDPTWTDHPVGRAHWRLLWSVGCGKKQPEPRLWLETVNADFEAPVSSEGWQTAVLTHAISKADAMGVPLSVDLMQAAALHSLLGSSRDVEEISEKMLLRASNAIVEASDYLSSEHDWVQDGEEITMSIARALYTPRRKRPLEATEE</sequence>
<comment type="caution">
    <text evidence="2">The sequence shown here is derived from an EMBL/GenBank/DDBJ whole genome shotgun (WGS) entry which is preliminary data.</text>
</comment>
<gene>
    <name evidence="2" type="ORF">SNEC2469_LOCUS28251</name>
</gene>
<evidence type="ECO:0000313" key="3">
    <source>
        <dbReference type="Proteomes" id="UP000601435"/>
    </source>
</evidence>
<dbReference type="AlphaFoldDB" id="A0A813AL46"/>
<evidence type="ECO:0000313" key="2">
    <source>
        <dbReference type="EMBL" id="CAE7872397.1"/>
    </source>
</evidence>
<dbReference type="OrthoDB" id="412134at2759"/>
<organism evidence="2 3">
    <name type="scientific">Symbiodinium necroappetens</name>
    <dbReference type="NCBI Taxonomy" id="1628268"/>
    <lineage>
        <taxon>Eukaryota</taxon>
        <taxon>Sar</taxon>
        <taxon>Alveolata</taxon>
        <taxon>Dinophyceae</taxon>
        <taxon>Suessiales</taxon>
        <taxon>Symbiodiniaceae</taxon>
        <taxon>Symbiodinium</taxon>
    </lineage>
</organism>
<protein>
    <submittedName>
        <fullName evidence="2">Uncharacterized protein</fullName>
    </submittedName>
</protein>
<reference evidence="2" key="1">
    <citation type="submission" date="2021-02" db="EMBL/GenBank/DDBJ databases">
        <authorList>
            <person name="Dougan E. K."/>
            <person name="Rhodes N."/>
            <person name="Thang M."/>
            <person name="Chan C."/>
        </authorList>
    </citation>
    <scope>NUCLEOTIDE SEQUENCE</scope>
</reference>
<proteinExistence type="predicted"/>
<dbReference type="EMBL" id="CAJNJA010060997">
    <property type="protein sequence ID" value="CAE7872397.1"/>
    <property type="molecule type" value="Genomic_DNA"/>
</dbReference>
<accession>A0A813AL46</accession>
<evidence type="ECO:0000256" key="1">
    <source>
        <dbReference type="SAM" id="MobiDB-lite"/>
    </source>
</evidence>
<feature type="region of interest" description="Disordered" evidence="1">
    <location>
        <begin position="68"/>
        <end position="92"/>
    </location>
</feature>
<name>A0A813AL46_9DINO</name>
<keyword evidence="3" id="KW-1185">Reference proteome</keyword>
<dbReference type="Proteomes" id="UP000601435">
    <property type="component" value="Unassembled WGS sequence"/>
</dbReference>